<dbReference type="GO" id="GO:0006508">
    <property type="term" value="P:proteolysis"/>
    <property type="evidence" value="ECO:0007669"/>
    <property type="project" value="UniProtKB-KW"/>
</dbReference>
<dbReference type="SUPFAM" id="SSF53187">
    <property type="entry name" value="Zn-dependent exopeptidases"/>
    <property type="match status" value="1"/>
</dbReference>
<evidence type="ECO:0000256" key="1">
    <source>
        <dbReference type="ARBA" id="ARBA00022670"/>
    </source>
</evidence>
<reference evidence="5 6" key="1">
    <citation type="journal article" date="2017" name="Curr. Biol.">
        <title>The Evolution of Venom by Co-option of Single-Copy Genes.</title>
        <authorList>
            <person name="Martinson E.O."/>
            <person name="Mrinalini"/>
            <person name="Kelkar Y.D."/>
            <person name="Chang C.H."/>
            <person name="Werren J.H."/>
        </authorList>
    </citation>
    <scope>NUCLEOTIDE SEQUENCE [LARGE SCALE GENOMIC DNA]</scope>
    <source>
        <strain evidence="5 6">Alberta</strain>
        <tissue evidence="5">Whole body</tissue>
    </source>
</reference>
<dbReference type="PANTHER" id="PTHR43270:SF4">
    <property type="entry name" value="CARNOSINE DIPEPTIDASE 2, ISOFORM A"/>
    <property type="match status" value="1"/>
</dbReference>
<dbReference type="EMBL" id="NNAY01001532">
    <property type="protein sequence ID" value="OXU23668.1"/>
    <property type="molecule type" value="Genomic_DNA"/>
</dbReference>
<dbReference type="InterPro" id="IPR051458">
    <property type="entry name" value="Cyt/Met_Dipeptidase"/>
</dbReference>
<dbReference type="Proteomes" id="UP000215335">
    <property type="component" value="Unassembled WGS sequence"/>
</dbReference>
<dbReference type="InterPro" id="IPR002933">
    <property type="entry name" value="Peptidase_M20"/>
</dbReference>
<evidence type="ECO:0000313" key="5">
    <source>
        <dbReference type="EMBL" id="OXU23668.1"/>
    </source>
</evidence>
<dbReference type="STRING" id="543379.A0A232EZT0"/>
<keyword evidence="3" id="KW-0378">Hydrolase</keyword>
<dbReference type="PANTHER" id="PTHR43270">
    <property type="entry name" value="BETA-ALA-HIS DIPEPTIDASE"/>
    <property type="match status" value="1"/>
</dbReference>
<dbReference type="OrthoDB" id="7832001at2759"/>
<dbReference type="GO" id="GO:0008233">
    <property type="term" value="F:peptidase activity"/>
    <property type="evidence" value="ECO:0007669"/>
    <property type="project" value="UniProtKB-KW"/>
</dbReference>
<sequence>MLNLEDDDRIAPKTKIPELFNSIDKNKKALLDDLRDAVSIPSVSTDPTHFSNVLKMLNFCAEKLEVLGASVDVIDGNNEANSNLPPVLFADLFVDEEYKTICVYGNIDTLSPALTQSDKRPPFELTEELGRLYGCGISDNKAPLLCWFNALKIYKMSKNVIPVNMKFVIEATSELYSQSLFNAIQKKREFFNNVEYICLTIDKMVNEMPCLKYGYRGLCHFALKVSCGKKRVHSGTYGGAFNQPLMDAVNVIGSLVDKQGKIAISEFIKDVKSITEVDYDHCKKEPFCVETLKKETGVTYLEHKEIPSRIMMHKTRLPSFTVNAFHIISAAADKDDCASIPNKIKARFSVRLVPNQTTDRTFQQFKRYIDEIWHHYKSANDYELKMTLGFDPWQEDPSSEHYDAAARAIKTVYKVCPSYVSEGSTMPAVSIFNTMCPSSNIIVMPISGHKDGHHTKDESISILNYIQGVKLAIAYMCEIHEINYNGSGLPEAESLAACTESPPTGARLEEADAPILCVMRESSPCPLPVNQQPPLLLSPSPPAPLSPLRCSAHGIRARNTFIAYPDTSLKVICL</sequence>
<dbReference type="Gene3D" id="3.30.70.360">
    <property type="match status" value="1"/>
</dbReference>
<keyword evidence="2" id="KW-0479">Metal-binding</keyword>
<evidence type="ECO:0000256" key="2">
    <source>
        <dbReference type="ARBA" id="ARBA00022723"/>
    </source>
</evidence>
<gene>
    <name evidence="5" type="ORF">TSAR_001746</name>
</gene>
<name>A0A232EZT0_9HYME</name>
<dbReference type="Gene3D" id="3.40.630.10">
    <property type="entry name" value="Zn peptidases"/>
    <property type="match status" value="1"/>
</dbReference>
<proteinExistence type="predicted"/>
<evidence type="ECO:0000313" key="6">
    <source>
        <dbReference type="Proteomes" id="UP000215335"/>
    </source>
</evidence>
<evidence type="ECO:0000259" key="4">
    <source>
        <dbReference type="Pfam" id="PF07687"/>
    </source>
</evidence>
<dbReference type="GO" id="GO:0046872">
    <property type="term" value="F:metal ion binding"/>
    <property type="evidence" value="ECO:0007669"/>
    <property type="project" value="UniProtKB-KW"/>
</dbReference>
<dbReference type="Pfam" id="PF07687">
    <property type="entry name" value="M20_dimer"/>
    <property type="match status" value="1"/>
</dbReference>
<accession>A0A232EZT0</accession>
<dbReference type="InterPro" id="IPR011650">
    <property type="entry name" value="Peptidase_M20_dimer"/>
</dbReference>
<organism evidence="5 6">
    <name type="scientific">Trichomalopsis sarcophagae</name>
    <dbReference type="NCBI Taxonomy" id="543379"/>
    <lineage>
        <taxon>Eukaryota</taxon>
        <taxon>Metazoa</taxon>
        <taxon>Ecdysozoa</taxon>
        <taxon>Arthropoda</taxon>
        <taxon>Hexapoda</taxon>
        <taxon>Insecta</taxon>
        <taxon>Pterygota</taxon>
        <taxon>Neoptera</taxon>
        <taxon>Endopterygota</taxon>
        <taxon>Hymenoptera</taxon>
        <taxon>Apocrita</taxon>
        <taxon>Proctotrupomorpha</taxon>
        <taxon>Chalcidoidea</taxon>
        <taxon>Pteromalidae</taxon>
        <taxon>Pteromalinae</taxon>
        <taxon>Trichomalopsis</taxon>
    </lineage>
</organism>
<feature type="domain" description="Peptidase M20 dimerisation" evidence="4">
    <location>
        <begin position="215"/>
        <end position="376"/>
    </location>
</feature>
<dbReference type="AlphaFoldDB" id="A0A232EZT0"/>
<comment type="caution">
    <text evidence="5">The sequence shown here is derived from an EMBL/GenBank/DDBJ whole genome shotgun (WGS) entry which is preliminary data.</text>
</comment>
<keyword evidence="1" id="KW-0645">Protease</keyword>
<protein>
    <recommendedName>
        <fullName evidence="4">Peptidase M20 dimerisation domain-containing protein</fullName>
    </recommendedName>
</protein>
<keyword evidence="6" id="KW-1185">Reference proteome</keyword>
<evidence type="ECO:0000256" key="3">
    <source>
        <dbReference type="ARBA" id="ARBA00022801"/>
    </source>
</evidence>
<dbReference type="Pfam" id="PF01546">
    <property type="entry name" value="Peptidase_M20"/>
    <property type="match status" value="1"/>
</dbReference>